<sequence>MADTTALRTPDEAFAGLPDYSFTPHYLDQLPALNGLRLHYIDEGPRDAEVVWLLLHGNPAWSYLWRHWVPVLVAEGHRVVAPDLIGFGKSDKPIQDSCHHYDFHRQVLVEFVEQLQLGNIHLAVQDWGGLFGLTLPMAAPARYSALLVMNTALATGDKPLSDGFVAWRQFNRDKPSFSLAGLFQRSVPHLSAEEAAAYAAPFPTEAYRAAIRRFPEMVMDSPEAEGAATSRQALQFWRQQWQGRTAMAIGAADPVLGPPVMQALAKVLGCQQPLQLTEGGHFLQEWAHPQLNYVTAAMPQGLVQWAIDQLVE</sequence>
<evidence type="ECO:0000259" key="2">
    <source>
        <dbReference type="Pfam" id="PF00561"/>
    </source>
</evidence>
<keyword evidence="4" id="KW-1185">Reference proteome</keyword>
<accession>A0A4Y8UG54</accession>
<comment type="caution">
    <text evidence="3">The sequence shown here is derived from an EMBL/GenBank/DDBJ whole genome shotgun (WGS) entry which is preliminary data.</text>
</comment>
<dbReference type="InterPro" id="IPR029058">
    <property type="entry name" value="AB_hydrolase_fold"/>
</dbReference>
<dbReference type="InterPro" id="IPR051340">
    <property type="entry name" value="Haloalkane_dehalogenase"/>
</dbReference>
<evidence type="ECO:0000313" key="4">
    <source>
        <dbReference type="Proteomes" id="UP000298133"/>
    </source>
</evidence>
<keyword evidence="1 3" id="KW-0378">Hydrolase</keyword>
<dbReference type="InterPro" id="IPR000073">
    <property type="entry name" value="AB_hydrolase_1"/>
</dbReference>
<protein>
    <submittedName>
        <fullName evidence="3">Alpha/beta fold hydrolase</fullName>
    </submittedName>
</protein>
<dbReference type="PANTHER" id="PTHR42977:SF3">
    <property type="entry name" value="AB HYDROLASE-1 DOMAIN-CONTAINING PROTEIN"/>
    <property type="match status" value="1"/>
</dbReference>
<dbReference type="OrthoDB" id="9780765at2"/>
<dbReference type="Gene3D" id="3.40.50.1820">
    <property type="entry name" value="alpha/beta hydrolase"/>
    <property type="match status" value="1"/>
</dbReference>
<dbReference type="Pfam" id="PF00561">
    <property type="entry name" value="Abhydrolase_1"/>
    <property type="match status" value="1"/>
</dbReference>
<name>A0A4Y8UG54_9GAMM</name>
<dbReference type="InterPro" id="IPR000639">
    <property type="entry name" value="Epox_hydrolase-like"/>
</dbReference>
<dbReference type="SUPFAM" id="SSF53474">
    <property type="entry name" value="alpha/beta-Hydrolases"/>
    <property type="match status" value="1"/>
</dbReference>
<dbReference type="PRINTS" id="PR00111">
    <property type="entry name" value="ABHYDROLASE"/>
</dbReference>
<feature type="domain" description="AB hydrolase-1" evidence="2">
    <location>
        <begin position="53"/>
        <end position="286"/>
    </location>
</feature>
<evidence type="ECO:0000256" key="1">
    <source>
        <dbReference type="ARBA" id="ARBA00022801"/>
    </source>
</evidence>
<reference evidence="3 4" key="1">
    <citation type="submission" date="2019-03" db="EMBL/GenBank/DDBJ databases">
        <title>Draft genome of Gammaproteobacteria bacterium LSUCC0057, a member of the SAR92 clade.</title>
        <authorList>
            <person name="Lanclos V.C."/>
            <person name="Doiron C."/>
            <person name="Henson M.W."/>
            <person name="Thrash J.C."/>
        </authorList>
    </citation>
    <scope>NUCLEOTIDE SEQUENCE [LARGE SCALE GENOMIC DNA]</scope>
    <source>
        <strain evidence="3 4">LSUCC0057</strain>
    </source>
</reference>
<gene>
    <name evidence="3" type="ORF">E3W66_07800</name>
</gene>
<dbReference type="GO" id="GO:0004301">
    <property type="term" value="F:epoxide hydrolase activity"/>
    <property type="evidence" value="ECO:0007669"/>
    <property type="project" value="TreeGrafter"/>
</dbReference>
<dbReference type="AlphaFoldDB" id="A0A4Y8UG54"/>
<dbReference type="NCBIfam" id="NF002043">
    <property type="entry name" value="PRK00870.1"/>
    <property type="match status" value="1"/>
</dbReference>
<dbReference type="PANTHER" id="PTHR42977">
    <property type="entry name" value="HYDROLASE-RELATED"/>
    <property type="match status" value="1"/>
</dbReference>
<organism evidence="3 4">
    <name type="scientific">Gammaproteobacteria bacterium LSUCC0057</name>
    <dbReference type="NCBI Taxonomy" id="2559237"/>
    <lineage>
        <taxon>Bacteria</taxon>
        <taxon>Pseudomonadati</taxon>
        <taxon>Pseudomonadota</taxon>
        <taxon>Gammaproteobacteria</taxon>
        <taxon>Cellvibrionales</taxon>
        <taxon>Porticoccaceae</taxon>
        <taxon>SAR92 clade</taxon>
    </lineage>
</organism>
<dbReference type="EMBL" id="SPIA01000003">
    <property type="protein sequence ID" value="TFH67388.1"/>
    <property type="molecule type" value="Genomic_DNA"/>
</dbReference>
<dbReference type="Proteomes" id="UP000298133">
    <property type="component" value="Unassembled WGS sequence"/>
</dbReference>
<dbReference type="PRINTS" id="PR00412">
    <property type="entry name" value="EPOXHYDRLASE"/>
</dbReference>
<evidence type="ECO:0000313" key="3">
    <source>
        <dbReference type="EMBL" id="TFH67388.1"/>
    </source>
</evidence>
<proteinExistence type="predicted"/>